<evidence type="ECO:0000313" key="2">
    <source>
        <dbReference type="EMBL" id="SFL79072.1"/>
    </source>
</evidence>
<dbReference type="OrthoDB" id="8452307at2"/>
<dbReference type="SUPFAM" id="SSF51726">
    <property type="entry name" value="UROD/MetE-like"/>
    <property type="match status" value="1"/>
</dbReference>
<protein>
    <submittedName>
        <fullName evidence="2">[methyl-Co(III) methanol-specific corrinoid protein]:coenzyme M methyltransferase</fullName>
    </submittedName>
</protein>
<gene>
    <name evidence="2" type="ORF">SAMN04490355_101824</name>
</gene>
<evidence type="ECO:0000313" key="3">
    <source>
        <dbReference type="Proteomes" id="UP000199520"/>
    </source>
</evidence>
<dbReference type="EMBL" id="FOTS01000018">
    <property type="protein sequence ID" value="SFL79072.1"/>
    <property type="molecule type" value="Genomic_DNA"/>
</dbReference>
<dbReference type="GO" id="GO:0006779">
    <property type="term" value="P:porphyrin-containing compound biosynthetic process"/>
    <property type="evidence" value="ECO:0007669"/>
    <property type="project" value="InterPro"/>
</dbReference>
<dbReference type="PANTHER" id="PTHR47099:SF1">
    <property type="entry name" value="METHYLCOBAMIDE:COM METHYLTRANSFERASE MTBA"/>
    <property type="match status" value="1"/>
</dbReference>
<sequence>MSNFTPKERLLKVLHKEKTDRPPIICPGGMMNAAIVDVMNRGGHVLPIAHSDDKLMAELAVDVFTNTGFENLGIPFCMTVEPEVLGSDVDYGSMKCEPKITQEVFSSSSAVDFHEFAVMLQTGRVNTVMQATYNVARRFPDIPVIGNLTGPVSTAASIVDPMIFLKDLRRNQLAAHKVMEYVSDFLIAYAALMIDNGADVISIADPTATGEILGPRMFCEYPLVYINKIVEAIHSQGVPVIVHICGNINAVKHALPELKADAISTDAMVNLRKLKEEFPKLITMGNVSTYLLEMATPEKVVNNTRHLLREGIDIIAPACGLSTSTPLDNIKAMSGAVKEK</sequence>
<dbReference type="GO" id="GO:0008168">
    <property type="term" value="F:methyltransferase activity"/>
    <property type="evidence" value="ECO:0007669"/>
    <property type="project" value="UniProtKB-KW"/>
</dbReference>
<dbReference type="AlphaFoldDB" id="A0A1I4KJX7"/>
<name>A0A1I4KJX7_9FIRM</name>
<feature type="domain" description="Uroporphyrinogen decarboxylase (URO-D)" evidence="1">
    <location>
        <begin position="5"/>
        <end position="339"/>
    </location>
</feature>
<dbReference type="Proteomes" id="UP000199520">
    <property type="component" value="Unassembled WGS sequence"/>
</dbReference>
<dbReference type="InterPro" id="IPR000257">
    <property type="entry name" value="Uroporphyrinogen_deCOase"/>
</dbReference>
<proteinExistence type="predicted"/>
<keyword evidence="2" id="KW-0489">Methyltransferase</keyword>
<dbReference type="InterPro" id="IPR038071">
    <property type="entry name" value="UROD/MetE-like_sf"/>
</dbReference>
<dbReference type="RefSeq" id="WP_090936886.1">
    <property type="nucleotide sequence ID" value="NZ_FOTS01000018.1"/>
</dbReference>
<evidence type="ECO:0000259" key="1">
    <source>
        <dbReference type="Pfam" id="PF01208"/>
    </source>
</evidence>
<dbReference type="GO" id="GO:0004853">
    <property type="term" value="F:uroporphyrinogen decarboxylase activity"/>
    <property type="evidence" value="ECO:0007669"/>
    <property type="project" value="InterPro"/>
</dbReference>
<organism evidence="2 3">
    <name type="scientific">Pelosinus propionicus DSM 13327</name>
    <dbReference type="NCBI Taxonomy" id="1123291"/>
    <lineage>
        <taxon>Bacteria</taxon>
        <taxon>Bacillati</taxon>
        <taxon>Bacillota</taxon>
        <taxon>Negativicutes</taxon>
        <taxon>Selenomonadales</taxon>
        <taxon>Sporomusaceae</taxon>
        <taxon>Pelosinus</taxon>
    </lineage>
</organism>
<keyword evidence="3" id="KW-1185">Reference proteome</keyword>
<dbReference type="Gene3D" id="3.20.20.210">
    <property type="match status" value="1"/>
</dbReference>
<keyword evidence="2" id="KW-0808">Transferase</keyword>
<reference evidence="3" key="1">
    <citation type="submission" date="2016-10" db="EMBL/GenBank/DDBJ databases">
        <authorList>
            <person name="Varghese N."/>
            <person name="Submissions S."/>
        </authorList>
    </citation>
    <scope>NUCLEOTIDE SEQUENCE [LARGE SCALE GENOMIC DNA]</scope>
    <source>
        <strain evidence="3">DSM 13327</strain>
    </source>
</reference>
<dbReference type="Pfam" id="PF01208">
    <property type="entry name" value="URO-D"/>
    <property type="match status" value="1"/>
</dbReference>
<dbReference type="GO" id="GO:0032259">
    <property type="term" value="P:methylation"/>
    <property type="evidence" value="ECO:0007669"/>
    <property type="project" value="UniProtKB-KW"/>
</dbReference>
<dbReference type="STRING" id="1123291.SAMN04490355_101824"/>
<accession>A0A1I4KJX7</accession>
<dbReference type="NCBIfam" id="NF004889">
    <property type="entry name" value="PRK06252.1"/>
    <property type="match status" value="1"/>
</dbReference>
<dbReference type="InterPro" id="IPR052024">
    <property type="entry name" value="Methanogen_methyltrans"/>
</dbReference>
<dbReference type="PANTHER" id="PTHR47099">
    <property type="entry name" value="METHYLCOBAMIDE:COM METHYLTRANSFERASE MTBA"/>
    <property type="match status" value="1"/>
</dbReference>